<keyword evidence="8" id="KW-1185">Reference proteome</keyword>
<comment type="caution">
    <text evidence="7">The sequence shown here is derived from an EMBL/GenBank/DDBJ whole genome shotgun (WGS) entry which is preliminary data.</text>
</comment>
<name>A0ABV1JAF3_9ACTN</name>
<feature type="domain" description="4Fe-4S Mo/W bis-MGD-type" evidence="6">
    <location>
        <begin position="11"/>
        <end position="66"/>
    </location>
</feature>
<dbReference type="Gene3D" id="2.20.25.90">
    <property type="entry name" value="ADC-like domains"/>
    <property type="match status" value="1"/>
</dbReference>
<dbReference type="Pfam" id="PF04879">
    <property type="entry name" value="Molybdop_Fe4S4"/>
    <property type="match status" value="1"/>
</dbReference>
<evidence type="ECO:0000256" key="5">
    <source>
        <dbReference type="SAM" id="MobiDB-lite"/>
    </source>
</evidence>
<dbReference type="InterPro" id="IPR009010">
    <property type="entry name" value="Asp_de-COase-like_dom_sf"/>
</dbReference>
<dbReference type="EMBL" id="JBBNOP010000001">
    <property type="protein sequence ID" value="MEQ3361820.1"/>
    <property type="molecule type" value="Genomic_DNA"/>
</dbReference>
<sequence length="969" mass="108536">MTEIDIHADGVEMVKSLCYFCHANCGVLAYVKDGDVIKIEGDPDYSNHGGLCCRGTSALLHVNHPARINHALKRVGEKGEGKWEQIPYDQAIQEVAEKLNQIKAESGAEAVATAGGTTRTDDWARRRFLNQFGSPNGFHNALLCWIPTFMAETCVAGWSPFETDLGGAKCLILWGMNPGASTLGGMDGYTDLQKAGLKIIVVDPRYSETASKADLWVPLRPGSDAALALAMLHTIIYEGMYDFNFVNEWCDGFDELREHVKDYTPEWAAPITWLKPEQIREVARMYAMNRPGCIQWGCTWDQIGRASTTGSHAIALIRAVCGNLDVPGGDGMPGPSLGFLTDEEMEANECLPEEQKAKQIGSNKFKLTSWPGYQLISDNAKRTWGKTLPTEWFCEAHGPSVFKAIITGDPYPVRALIVNATNPVNSYGDAKMTLQALKQCEFLVTVDYWMTPAALFSDYVFPAAGALERPTIVTHYGATDSFMGGRRAIQPKYDRHTDMTFWRKLGLACGQDPEMWPWETEEEAYYHILKPLGLSISCYNDFVDYYRMYYPPLHQNKFITNGGFWTPSGKVECNSSILRQLGYSGMPTYIGCIENEIDTPEIAEEYPIVLTTGGGFMPYHHSEHFQMEGIRFLYPDPYFSINPELAEKLKIEYGDWCWIETRRGRIKMRANVEPEVHPNVVFAPRGWWFPERDGSADLDNPFGCLESNVNVLTSVDDWDCDPMGGSWANRGLMCKVYKCGEFDKEYKPSDTQFSIPGSSKEPGVTVMPSDQHLAREPIPFEVPQPPEEVPEGYEWVWQSGNLYTKDTHFRLDESGWLINPRTKGYHDAYTGWRYDAANECLVDDETGKMYTMDREEIPFVAGIRCYPGSEAAPYEVPEQLTWDVAKGHAVLGDLAFVYDPNSGWLIDPETGAFHDAYYGYTYDAERACLVDEASGRCFDMGYNELVAEEPEPASEEAAPEGAAAAEEGE</sequence>
<dbReference type="RefSeq" id="WP_349227077.1">
    <property type="nucleotide sequence ID" value="NZ_JBBNOP010000001.1"/>
</dbReference>
<reference evidence="7 8" key="1">
    <citation type="submission" date="2024-04" db="EMBL/GenBank/DDBJ databases">
        <title>Human intestinal bacterial collection.</title>
        <authorList>
            <person name="Pauvert C."/>
            <person name="Hitch T.C.A."/>
            <person name="Clavel T."/>
        </authorList>
    </citation>
    <scope>NUCLEOTIDE SEQUENCE [LARGE SCALE GENOMIC DNA]</scope>
    <source>
        <strain evidence="7 8">CLA-KB-H42</strain>
    </source>
</reference>
<evidence type="ECO:0000256" key="4">
    <source>
        <dbReference type="ARBA" id="ARBA00023014"/>
    </source>
</evidence>
<dbReference type="CDD" id="cd02781">
    <property type="entry name" value="MopB_CT_Acetylene-hydratase"/>
    <property type="match status" value="1"/>
</dbReference>
<evidence type="ECO:0000313" key="7">
    <source>
        <dbReference type="EMBL" id="MEQ3361820.1"/>
    </source>
</evidence>
<dbReference type="PANTHER" id="PTHR43742">
    <property type="entry name" value="TRIMETHYLAMINE-N-OXIDE REDUCTASE"/>
    <property type="match status" value="1"/>
</dbReference>
<evidence type="ECO:0000256" key="3">
    <source>
        <dbReference type="ARBA" id="ARBA00023004"/>
    </source>
</evidence>
<dbReference type="Pfam" id="PF00384">
    <property type="entry name" value="Molybdopterin"/>
    <property type="match status" value="1"/>
</dbReference>
<accession>A0ABV1JAF3</accession>
<dbReference type="InterPro" id="IPR006657">
    <property type="entry name" value="MoPterin_dinucl-bd_dom"/>
</dbReference>
<dbReference type="InterPro" id="IPR006656">
    <property type="entry name" value="Mopterin_OxRdtase"/>
</dbReference>
<evidence type="ECO:0000259" key="6">
    <source>
        <dbReference type="PROSITE" id="PS51669"/>
    </source>
</evidence>
<feature type="compositionally biased region" description="Acidic residues" evidence="5">
    <location>
        <begin position="948"/>
        <end position="958"/>
    </location>
</feature>
<dbReference type="Gene3D" id="3.40.228.10">
    <property type="entry name" value="Dimethylsulfoxide Reductase, domain 2"/>
    <property type="match status" value="1"/>
</dbReference>
<dbReference type="Gene3D" id="3.40.50.740">
    <property type="match status" value="1"/>
</dbReference>
<dbReference type="InterPro" id="IPR041591">
    <property type="entry name" value="OCRE"/>
</dbReference>
<evidence type="ECO:0000313" key="8">
    <source>
        <dbReference type="Proteomes" id="UP001487305"/>
    </source>
</evidence>
<organism evidence="7 8">
    <name type="scientific">Raoultibacter massiliensis</name>
    <dbReference type="NCBI Taxonomy" id="1852371"/>
    <lineage>
        <taxon>Bacteria</taxon>
        <taxon>Bacillati</taxon>
        <taxon>Actinomycetota</taxon>
        <taxon>Coriobacteriia</taxon>
        <taxon>Eggerthellales</taxon>
        <taxon>Eggerthellaceae</taxon>
        <taxon>Raoultibacter</taxon>
    </lineage>
</organism>
<dbReference type="SUPFAM" id="SSF50692">
    <property type="entry name" value="ADC-like"/>
    <property type="match status" value="1"/>
</dbReference>
<keyword evidence="4" id="KW-0411">Iron-sulfur</keyword>
<keyword evidence="3" id="KW-0408">Iron</keyword>
<feature type="region of interest" description="Disordered" evidence="5">
    <location>
        <begin position="948"/>
        <end position="969"/>
    </location>
</feature>
<dbReference type="InterPro" id="IPR050612">
    <property type="entry name" value="Prok_Mopterin_Oxidored"/>
</dbReference>
<comment type="similarity">
    <text evidence="1">Belongs to the prokaryotic molybdopterin-containing oxidoreductase family.</text>
</comment>
<dbReference type="InterPro" id="IPR006963">
    <property type="entry name" value="Mopterin_OxRdtase_4Fe-4S_dom"/>
</dbReference>
<proteinExistence type="inferred from homology"/>
<keyword evidence="2" id="KW-0479">Metal-binding</keyword>
<evidence type="ECO:0000256" key="1">
    <source>
        <dbReference type="ARBA" id="ARBA00010312"/>
    </source>
</evidence>
<dbReference type="SUPFAM" id="SSF53706">
    <property type="entry name" value="Formate dehydrogenase/DMSO reductase, domains 1-3"/>
    <property type="match status" value="1"/>
</dbReference>
<dbReference type="Proteomes" id="UP001487305">
    <property type="component" value="Unassembled WGS sequence"/>
</dbReference>
<evidence type="ECO:0000256" key="2">
    <source>
        <dbReference type="ARBA" id="ARBA00022723"/>
    </source>
</evidence>
<protein>
    <submittedName>
        <fullName evidence="7">Molybdopterin-dependent oxidoreductase</fullName>
    </submittedName>
</protein>
<gene>
    <name evidence="7" type="ORF">AAA083_02390</name>
</gene>
<dbReference type="Pfam" id="PF17780">
    <property type="entry name" value="OCRE"/>
    <property type="match status" value="1"/>
</dbReference>
<feature type="compositionally biased region" description="Low complexity" evidence="5">
    <location>
        <begin position="959"/>
        <end position="969"/>
    </location>
</feature>
<dbReference type="Pfam" id="PF01568">
    <property type="entry name" value="Molydop_binding"/>
    <property type="match status" value="1"/>
</dbReference>
<dbReference type="SMART" id="SM00926">
    <property type="entry name" value="Molybdop_Fe4S4"/>
    <property type="match status" value="1"/>
</dbReference>
<dbReference type="Gene3D" id="2.40.40.20">
    <property type="match status" value="1"/>
</dbReference>
<dbReference type="InterPro" id="IPR037949">
    <property type="entry name" value="MopB_CT_Acetylene-hydratase"/>
</dbReference>
<dbReference type="PROSITE" id="PS51669">
    <property type="entry name" value="4FE4S_MOW_BIS_MGD"/>
    <property type="match status" value="1"/>
</dbReference>